<dbReference type="Gene3D" id="3.40.50.1760">
    <property type="entry name" value="Glutathione synthase, substrate-binding domain superfamily, eukaryotic"/>
    <property type="match status" value="1"/>
</dbReference>
<dbReference type="InterPro" id="IPR004887">
    <property type="entry name" value="GSH_synth_subst-bd"/>
</dbReference>
<dbReference type="SUPFAM" id="SSF52440">
    <property type="entry name" value="PreATP-grasp domain"/>
    <property type="match status" value="1"/>
</dbReference>
<evidence type="ECO:0000256" key="10">
    <source>
        <dbReference type="PIRNR" id="PIRNR001558"/>
    </source>
</evidence>
<feature type="binding site" evidence="11">
    <location>
        <position position="483"/>
    </location>
    <ligand>
        <name>ATP</name>
        <dbReference type="ChEBI" id="CHEBI:30616"/>
    </ligand>
</feature>
<dbReference type="FunFam" id="3.30.1490.80:FF:000010">
    <property type="entry name" value="Glutathione synthetase"/>
    <property type="match status" value="1"/>
</dbReference>
<feature type="binding site" evidence="11">
    <location>
        <position position="567"/>
    </location>
    <ligand>
        <name>ATP</name>
        <dbReference type="ChEBI" id="CHEBI:30616"/>
    </ligand>
</feature>
<feature type="binding site" evidence="12">
    <location>
        <position position="476"/>
    </location>
    <ligand>
        <name>Mg(2+)</name>
        <dbReference type="ChEBI" id="CHEBI:18420"/>
    </ligand>
</feature>
<dbReference type="GO" id="GO:0005829">
    <property type="term" value="C:cytosol"/>
    <property type="evidence" value="ECO:0007669"/>
    <property type="project" value="TreeGrafter"/>
</dbReference>
<dbReference type="EMBL" id="JAYKXN010000005">
    <property type="protein sequence ID" value="KAK7284320.1"/>
    <property type="molecule type" value="Genomic_DNA"/>
</dbReference>
<feature type="binding site" evidence="13">
    <location>
        <begin position="570"/>
        <end position="571"/>
    </location>
    <ligand>
        <name>substrate</name>
    </ligand>
</feature>
<keyword evidence="4 10" id="KW-0436">Ligase</keyword>
<dbReference type="InterPro" id="IPR037013">
    <property type="entry name" value="GSH-S_sub-bd_sf"/>
</dbReference>
<evidence type="ECO:0000256" key="3">
    <source>
        <dbReference type="ARBA" id="ARBA00011738"/>
    </source>
</evidence>
<dbReference type="Proteomes" id="UP001359559">
    <property type="component" value="Unassembled WGS sequence"/>
</dbReference>
<dbReference type="CDD" id="cd00228">
    <property type="entry name" value="eu-GS"/>
    <property type="match status" value="1"/>
</dbReference>
<dbReference type="GO" id="GO:0043295">
    <property type="term" value="F:glutathione binding"/>
    <property type="evidence" value="ECO:0007669"/>
    <property type="project" value="UniProtKB-UniRule"/>
</dbReference>
<dbReference type="Gene3D" id="3.30.1490.50">
    <property type="match status" value="1"/>
</dbReference>
<comment type="pathway">
    <text evidence="1 10">Sulfur metabolism; glutathione biosynthesis; glutathione from L-cysteine and L-glutamate: step 2/2.</text>
</comment>
<feature type="binding site" evidence="13">
    <location>
        <begin position="283"/>
        <end position="285"/>
    </location>
    <ligand>
        <name>substrate</name>
    </ligand>
</feature>
<feature type="binding site" evidence="12">
    <location>
        <position position="213"/>
    </location>
    <ligand>
        <name>Mg(2+)</name>
        <dbReference type="ChEBI" id="CHEBI:18420"/>
    </ligand>
</feature>
<dbReference type="PANTHER" id="PTHR11130:SF0">
    <property type="entry name" value="GLUTATHIONE SYNTHETASE"/>
    <property type="match status" value="1"/>
</dbReference>
<feature type="binding site" evidence="13">
    <location>
        <begin position="215"/>
        <end position="218"/>
    </location>
    <ligand>
        <name>substrate</name>
    </ligand>
</feature>
<dbReference type="InterPro" id="IPR005615">
    <property type="entry name" value="Glutathione_synthase"/>
</dbReference>
<gene>
    <name evidence="15" type="ORF">RJT34_19065</name>
</gene>
<dbReference type="InterPro" id="IPR014049">
    <property type="entry name" value="Glutathione_synthase_N_euk"/>
</dbReference>
<feature type="binding site" evidence="11">
    <location>
        <position position="195"/>
    </location>
    <ligand>
        <name>substrate</name>
    </ligand>
</feature>
<dbReference type="Gene3D" id="3.30.1490.80">
    <property type="match status" value="1"/>
</dbReference>
<dbReference type="InterPro" id="IPR016185">
    <property type="entry name" value="PreATP-grasp_dom_sf"/>
</dbReference>
<evidence type="ECO:0000256" key="12">
    <source>
        <dbReference type="PIRSR" id="PIRSR001558-2"/>
    </source>
</evidence>
<evidence type="ECO:0000256" key="11">
    <source>
        <dbReference type="PIRSR" id="PIRSR001558-1"/>
    </source>
</evidence>
<dbReference type="InterPro" id="IPR014709">
    <property type="entry name" value="Glutathione_synthase_C_euk"/>
</dbReference>
<protein>
    <recommendedName>
        <fullName evidence="10">Glutathione synthetase</fullName>
        <shortName evidence="10">GSH-S</shortName>
        <ecNumber evidence="10">6.3.2.3</ecNumber>
    </recommendedName>
</protein>
<dbReference type="GO" id="GO:0004363">
    <property type="term" value="F:glutathione synthase activity"/>
    <property type="evidence" value="ECO:0007669"/>
    <property type="project" value="UniProtKB-UniRule"/>
</dbReference>
<evidence type="ECO:0000256" key="4">
    <source>
        <dbReference type="ARBA" id="ARBA00022598"/>
    </source>
</evidence>
<feature type="binding site" evidence="11">
    <location>
        <begin position="472"/>
        <end position="481"/>
    </location>
    <ligand>
        <name>ATP</name>
        <dbReference type="ChEBI" id="CHEBI:30616"/>
    </ligand>
</feature>
<comment type="cofactor">
    <cofactor evidence="10 12">
        <name>Mg(2+)</name>
        <dbReference type="ChEBI" id="CHEBI:18420"/>
    </cofactor>
    <text evidence="10 12">Binds 1 Mg(2+) ion per subunit.</text>
</comment>
<feature type="binding site" evidence="12">
    <location>
        <position position="211"/>
    </location>
    <ligand>
        <name>Mg(2+)</name>
        <dbReference type="ChEBI" id="CHEBI:18420"/>
    </ligand>
</feature>
<reference evidence="15 16" key="1">
    <citation type="submission" date="2024-01" db="EMBL/GenBank/DDBJ databases">
        <title>The genomes of 5 underutilized Papilionoideae crops provide insights into root nodulation and disease resistance.</title>
        <authorList>
            <person name="Yuan L."/>
        </authorList>
    </citation>
    <scope>NUCLEOTIDE SEQUENCE [LARGE SCALE GENOMIC DNA]</scope>
    <source>
        <strain evidence="15">LY-2023</strain>
        <tissue evidence="15">Leaf</tissue>
    </source>
</reference>
<keyword evidence="7 10" id="KW-0547">Nucleotide-binding</keyword>
<dbReference type="Pfam" id="PF03917">
    <property type="entry name" value="GSH_synth_ATP"/>
    <property type="match status" value="1"/>
</dbReference>
<dbReference type="EC" id="6.3.2.3" evidence="10"/>
<dbReference type="NCBIfam" id="TIGR01986">
    <property type="entry name" value="glut_syn_euk"/>
    <property type="match status" value="1"/>
</dbReference>
<feature type="binding site" evidence="13">
    <location>
        <begin position="379"/>
        <end position="382"/>
    </location>
    <ligand>
        <name>substrate</name>
    </ligand>
</feature>
<feature type="binding site" evidence="11">
    <location>
        <begin position="508"/>
        <end position="511"/>
    </location>
    <ligand>
        <name>ATP</name>
        <dbReference type="ChEBI" id="CHEBI:30616"/>
    </ligand>
</feature>
<keyword evidence="8 10" id="KW-0067">ATP-binding</keyword>
<dbReference type="PANTHER" id="PTHR11130">
    <property type="entry name" value="GLUTATHIONE SYNTHETASE"/>
    <property type="match status" value="1"/>
</dbReference>
<dbReference type="GO" id="GO:0005524">
    <property type="term" value="F:ATP binding"/>
    <property type="evidence" value="ECO:0007669"/>
    <property type="project" value="UniProtKB-UniRule"/>
</dbReference>
<evidence type="ECO:0000256" key="5">
    <source>
        <dbReference type="ARBA" id="ARBA00022684"/>
    </source>
</evidence>
<organism evidence="15 16">
    <name type="scientific">Clitoria ternatea</name>
    <name type="common">Butterfly pea</name>
    <dbReference type="NCBI Taxonomy" id="43366"/>
    <lineage>
        <taxon>Eukaryota</taxon>
        <taxon>Viridiplantae</taxon>
        <taxon>Streptophyta</taxon>
        <taxon>Embryophyta</taxon>
        <taxon>Tracheophyta</taxon>
        <taxon>Spermatophyta</taxon>
        <taxon>Magnoliopsida</taxon>
        <taxon>eudicotyledons</taxon>
        <taxon>Gunneridae</taxon>
        <taxon>Pentapetalae</taxon>
        <taxon>rosids</taxon>
        <taxon>fabids</taxon>
        <taxon>Fabales</taxon>
        <taxon>Fabaceae</taxon>
        <taxon>Papilionoideae</taxon>
        <taxon>50 kb inversion clade</taxon>
        <taxon>NPAAA clade</taxon>
        <taxon>indigoferoid/millettioid clade</taxon>
        <taxon>Phaseoleae</taxon>
        <taxon>Clitoria</taxon>
    </lineage>
</organism>
<evidence type="ECO:0000256" key="2">
    <source>
        <dbReference type="ARBA" id="ARBA00010385"/>
    </source>
</evidence>
<feature type="binding site" evidence="11">
    <location>
        <position position="534"/>
    </location>
    <ligand>
        <name>ATP</name>
        <dbReference type="ChEBI" id="CHEBI:30616"/>
    </ligand>
</feature>
<evidence type="ECO:0000313" key="16">
    <source>
        <dbReference type="Proteomes" id="UP001359559"/>
    </source>
</evidence>
<evidence type="ECO:0000256" key="8">
    <source>
        <dbReference type="ARBA" id="ARBA00022840"/>
    </source>
</evidence>
<evidence type="ECO:0000256" key="9">
    <source>
        <dbReference type="ARBA" id="ARBA00022842"/>
    </source>
</evidence>
<comment type="catalytic activity">
    <reaction evidence="10">
        <text>gamma-L-glutamyl-L-cysteine + glycine + ATP = glutathione + ADP + phosphate + H(+)</text>
        <dbReference type="Rhea" id="RHEA:13557"/>
        <dbReference type="ChEBI" id="CHEBI:15378"/>
        <dbReference type="ChEBI" id="CHEBI:30616"/>
        <dbReference type="ChEBI" id="CHEBI:43474"/>
        <dbReference type="ChEBI" id="CHEBI:57305"/>
        <dbReference type="ChEBI" id="CHEBI:57925"/>
        <dbReference type="ChEBI" id="CHEBI:58173"/>
        <dbReference type="ChEBI" id="CHEBI:456216"/>
        <dbReference type="EC" id="6.3.2.3"/>
    </reaction>
</comment>
<dbReference type="GO" id="GO:0000287">
    <property type="term" value="F:magnesium ion binding"/>
    <property type="evidence" value="ECO:0007669"/>
    <property type="project" value="UniProtKB-UniRule"/>
</dbReference>
<feature type="binding site" evidence="11">
    <location>
        <position position="211"/>
    </location>
    <ligand>
        <name>ATP</name>
        <dbReference type="ChEBI" id="CHEBI:30616"/>
    </ligand>
</feature>
<keyword evidence="9 10" id="KW-0460">Magnesium</keyword>
<evidence type="ECO:0000256" key="7">
    <source>
        <dbReference type="ARBA" id="ARBA00022741"/>
    </source>
</evidence>
<feature type="binding site" evidence="11">
    <location>
        <position position="561"/>
    </location>
    <ligand>
        <name>ATP</name>
        <dbReference type="ChEBI" id="CHEBI:30616"/>
    </ligand>
</feature>
<dbReference type="FunFam" id="3.30.1490.50:FF:000001">
    <property type="entry name" value="Glutathione synthetase"/>
    <property type="match status" value="1"/>
</dbReference>
<keyword evidence="16" id="KW-1185">Reference proteome</keyword>
<evidence type="ECO:0000259" key="14">
    <source>
        <dbReference type="Pfam" id="PF03199"/>
    </source>
</evidence>
<comment type="similarity">
    <text evidence="2 10">Belongs to the eukaryotic GSH synthase family.</text>
</comment>
<sequence>MGAGINCFFFACSGTHRVSTYIYTFSSFSSSPRSSHFLCFNSSSPLPNPTIMSQHQRPITNNNVVQHSPIFDYHRLDQQLLDTVAYDALVWSSLHGLLVGDKSVQSSGTVPGVGLVHAPLALLPTPFSETHWRRASDLAPIFNELVDRVSLDATFIHESLSRTKRADEFTSRLLDIHSKMLEINKKEEIRLGLHRSDYMLDEKTKSLLQIELNTISSSFAGLSNLVTELHRYILSHHGKRVGLDSERVPTNNAVYHFADALAKAWSEYNNPRAAIMFVVQAEERNMYDQHFISASRLLYLYNCAICDIKGYRGLFYLKKTIVVLNSVHTRVVIILNFITRIILQLYEKHWQKLIGKEKFYQMEHLLCMDGQAISVVYFRAGYTPVDYPSESEWRARLLMEQSSAIKCPSISYHLVGTKKIQQELAKPGVLERFLEDKDDIAKLRNCFAGLWSLDDPNIVQKAIETPELFVMKPQREGGGNNIYGDDVRETLLKLQKAGSQEDAAYILMQRIFPSLSEAILMRNGCWYKDYAISELGIFGTYLRNKDKVVMNNQSGYLMRTKISSSDEGGVAAGFAVLDSIYLT</sequence>
<evidence type="ECO:0000313" key="15">
    <source>
        <dbReference type="EMBL" id="KAK7284320.1"/>
    </source>
</evidence>
<dbReference type="AlphaFoldDB" id="A0AAN9IQC2"/>
<evidence type="ECO:0000256" key="6">
    <source>
        <dbReference type="ARBA" id="ARBA00022723"/>
    </source>
</evidence>
<dbReference type="PIRSF" id="PIRSF001558">
    <property type="entry name" value="GSHase"/>
    <property type="match status" value="1"/>
</dbReference>
<feature type="binding site" evidence="11">
    <location>
        <position position="418"/>
    </location>
    <ligand>
        <name>ATP</name>
        <dbReference type="ChEBI" id="CHEBI:30616"/>
    </ligand>
</feature>
<dbReference type="Gene3D" id="3.30.470.20">
    <property type="entry name" value="ATP-grasp fold, B domain"/>
    <property type="match status" value="2"/>
</dbReference>
<dbReference type="SUPFAM" id="SSF56059">
    <property type="entry name" value="Glutathione synthetase ATP-binding domain-like"/>
    <property type="match status" value="1"/>
</dbReference>
<evidence type="ECO:0000256" key="13">
    <source>
        <dbReference type="PIRSR" id="PIRSR001558-3"/>
    </source>
</evidence>
<proteinExistence type="inferred from homology"/>
<accession>A0AAN9IQC2</accession>
<keyword evidence="6 10" id="KW-0479">Metal-binding</keyword>
<evidence type="ECO:0000256" key="1">
    <source>
        <dbReference type="ARBA" id="ARBA00004965"/>
    </source>
</evidence>
<feature type="binding site" evidence="11">
    <location>
        <position position="289"/>
    </location>
    <ligand>
        <name>substrate</name>
    </ligand>
</feature>
<keyword evidence="5 10" id="KW-0317">Glutathione biosynthesis</keyword>
<dbReference type="Pfam" id="PF03199">
    <property type="entry name" value="GSH_synthase"/>
    <property type="match status" value="1"/>
</dbReference>
<name>A0AAN9IQC2_CLITE</name>
<feature type="domain" description="Glutathione synthase substrate-binding" evidence="14">
    <location>
        <begin position="348"/>
        <end position="415"/>
    </location>
</feature>
<feature type="binding site" evidence="11">
    <location>
        <position position="559"/>
    </location>
    <ligand>
        <name>substrate</name>
    </ligand>
</feature>
<comment type="subunit">
    <text evidence="3">Homodimer.</text>
</comment>
<comment type="caution">
    <text evidence="15">The sequence shown here is derived from an EMBL/GenBank/DDBJ whole genome shotgun (WGS) entry which is preliminary data.</text>
</comment>